<dbReference type="InterPro" id="IPR011611">
    <property type="entry name" value="PfkB_dom"/>
</dbReference>
<dbReference type="Gene3D" id="3.40.1190.20">
    <property type="match status" value="1"/>
</dbReference>
<dbReference type="GO" id="GO:0016301">
    <property type="term" value="F:kinase activity"/>
    <property type="evidence" value="ECO:0007669"/>
    <property type="project" value="UniProtKB-KW"/>
</dbReference>
<feature type="domain" description="Carbohydrate kinase PfkB" evidence="3">
    <location>
        <begin position="47"/>
        <end position="300"/>
    </location>
</feature>
<evidence type="ECO:0000256" key="1">
    <source>
        <dbReference type="ARBA" id="ARBA00022679"/>
    </source>
</evidence>
<dbReference type="PANTHER" id="PTHR10584">
    <property type="entry name" value="SUGAR KINASE"/>
    <property type="match status" value="1"/>
</dbReference>
<protein>
    <submittedName>
        <fullName evidence="4">PfkB</fullName>
    </submittedName>
</protein>
<sequence>MLDSARLLAPLGPGRAARPERVGVLGSMVLDRRWSRSGSMSGLPVWTVLSGHGGIARNVAENLARLGAEAGFVGLGEPGPVGAAFERRLTGLGAAVLTAPVARSIGQFDCEISTEGDPVWAGIHLPAADELSWPVVAAATGWLRGARAVLVETGSPLATLTRLRVWANRRGVPLWGLPTDIAASGPRWELFRSLALMVLNQFEAAELLGGGTGDPVTDALALTARGLPAVVVTTGARGAVCAAADGSWSTYPARQVSCVDATGAGDAFVAGLAVALARGEPWIAAVDHAMAAAAVIVGCGRSTCARLSRLDKDPI</sequence>
<dbReference type="SUPFAM" id="SSF53613">
    <property type="entry name" value="Ribokinase-like"/>
    <property type="match status" value="1"/>
</dbReference>
<dbReference type="HOGENOM" id="CLU_882114_0_0_11"/>
<dbReference type="eggNOG" id="COG0524">
    <property type="taxonomic scope" value="Bacteria"/>
</dbReference>
<dbReference type="OrthoDB" id="9808601at2"/>
<keyword evidence="5" id="KW-1185">Reference proteome</keyword>
<evidence type="ECO:0000313" key="5">
    <source>
        <dbReference type="Proteomes" id="UP000001937"/>
    </source>
</evidence>
<keyword evidence="1" id="KW-0808">Transferase</keyword>
<proteinExistence type="predicted"/>
<evidence type="ECO:0000313" key="4">
    <source>
        <dbReference type="EMBL" id="ABD11130.1"/>
    </source>
</evidence>
<keyword evidence="2" id="KW-0418">Kinase</keyword>
<reference evidence="4 5" key="1">
    <citation type="journal article" date="2007" name="Genome Res.">
        <title>Genome characteristics of facultatively symbiotic Frankia sp. strains reflect host range and host plant biogeography.</title>
        <authorList>
            <person name="Normand P."/>
            <person name="Lapierre P."/>
            <person name="Tisa L.S."/>
            <person name="Gogarten J.P."/>
            <person name="Alloisio N."/>
            <person name="Bagnarol E."/>
            <person name="Bassi C.A."/>
            <person name="Berry A.M."/>
            <person name="Bickhart D.M."/>
            <person name="Choisne N."/>
            <person name="Couloux A."/>
            <person name="Cournoyer B."/>
            <person name="Cruveiller S."/>
            <person name="Daubin V."/>
            <person name="Demange N."/>
            <person name="Francino M.P."/>
            <person name="Goltsman E."/>
            <person name="Huang Y."/>
            <person name="Kopp O.R."/>
            <person name="Labarre L."/>
            <person name="Lapidus A."/>
            <person name="Lavire C."/>
            <person name="Marechal J."/>
            <person name="Martinez M."/>
            <person name="Mastronunzio J.E."/>
            <person name="Mullin B.C."/>
            <person name="Niemann J."/>
            <person name="Pujic P."/>
            <person name="Rawnsley T."/>
            <person name="Rouy Z."/>
            <person name="Schenowitz C."/>
            <person name="Sellstedt A."/>
            <person name="Tavares F."/>
            <person name="Tomkins J.P."/>
            <person name="Vallenet D."/>
            <person name="Valverde C."/>
            <person name="Wall L.G."/>
            <person name="Wang Y."/>
            <person name="Medigue C."/>
            <person name="Benson D.R."/>
        </authorList>
    </citation>
    <scope>NUCLEOTIDE SEQUENCE [LARGE SCALE GENOMIC DNA]</scope>
    <source>
        <strain evidence="5">DSM 45818 / CECT 9043 / CcI3</strain>
    </source>
</reference>
<dbReference type="RefSeq" id="WP_011436192.1">
    <property type="nucleotide sequence ID" value="NC_007777.1"/>
</dbReference>
<dbReference type="PhylomeDB" id="Q2JC62"/>
<accession>Q2JC62</accession>
<name>Q2JC62_FRACC</name>
<dbReference type="AlphaFoldDB" id="Q2JC62"/>
<dbReference type="KEGG" id="fra:Francci3_1754"/>
<dbReference type="EMBL" id="CP000249">
    <property type="protein sequence ID" value="ABD11130.1"/>
    <property type="molecule type" value="Genomic_DNA"/>
</dbReference>
<evidence type="ECO:0000256" key="2">
    <source>
        <dbReference type="ARBA" id="ARBA00022777"/>
    </source>
</evidence>
<evidence type="ECO:0000259" key="3">
    <source>
        <dbReference type="Pfam" id="PF00294"/>
    </source>
</evidence>
<dbReference type="PANTHER" id="PTHR10584:SF166">
    <property type="entry name" value="RIBOKINASE"/>
    <property type="match status" value="1"/>
</dbReference>
<dbReference type="InterPro" id="IPR029056">
    <property type="entry name" value="Ribokinase-like"/>
</dbReference>
<dbReference type="STRING" id="106370.Francci3_1754"/>
<organism evidence="4 5">
    <name type="scientific">Frankia casuarinae (strain DSM 45818 / CECT 9043 / HFP020203 / CcI3)</name>
    <dbReference type="NCBI Taxonomy" id="106370"/>
    <lineage>
        <taxon>Bacteria</taxon>
        <taxon>Bacillati</taxon>
        <taxon>Actinomycetota</taxon>
        <taxon>Actinomycetes</taxon>
        <taxon>Frankiales</taxon>
        <taxon>Frankiaceae</taxon>
        <taxon>Frankia</taxon>
    </lineage>
</organism>
<gene>
    <name evidence="4" type="ordered locus">Francci3_1754</name>
</gene>
<dbReference type="Pfam" id="PF00294">
    <property type="entry name" value="PfkB"/>
    <property type="match status" value="1"/>
</dbReference>
<dbReference type="Proteomes" id="UP000001937">
    <property type="component" value="Chromosome"/>
</dbReference>